<dbReference type="InterPro" id="IPR041677">
    <property type="entry name" value="DNA2/NAM7_AAA_11"/>
</dbReference>
<dbReference type="AlphaFoldDB" id="A0ABC8STB8"/>
<dbReference type="Pfam" id="PF13086">
    <property type="entry name" value="AAA_11"/>
    <property type="match status" value="1"/>
</dbReference>
<dbReference type="SUPFAM" id="SSF52540">
    <property type="entry name" value="P-loop containing nucleoside triphosphate hydrolases"/>
    <property type="match status" value="1"/>
</dbReference>
<proteinExistence type="predicted"/>
<dbReference type="Proteomes" id="UP001642360">
    <property type="component" value="Unassembled WGS sequence"/>
</dbReference>
<keyword evidence="3" id="KW-1185">Reference proteome</keyword>
<organism evidence="2 3">
    <name type="scientific">Ilex paraguariensis</name>
    <name type="common">yerba mate</name>
    <dbReference type="NCBI Taxonomy" id="185542"/>
    <lineage>
        <taxon>Eukaryota</taxon>
        <taxon>Viridiplantae</taxon>
        <taxon>Streptophyta</taxon>
        <taxon>Embryophyta</taxon>
        <taxon>Tracheophyta</taxon>
        <taxon>Spermatophyta</taxon>
        <taxon>Magnoliopsida</taxon>
        <taxon>eudicotyledons</taxon>
        <taxon>Gunneridae</taxon>
        <taxon>Pentapetalae</taxon>
        <taxon>asterids</taxon>
        <taxon>campanulids</taxon>
        <taxon>Aquifoliales</taxon>
        <taxon>Aquifoliaceae</taxon>
        <taxon>Ilex</taxon>
    </lineage>
</organism>
<accession>A0ABC8STB8</accession>
<dbReference type="PANTHER" id="PTHR10887:SF538">
    <property type="entry name" value="HELICASE MAGATAMA 3-RELATED"/>
    <property type="match status" value="1"/>
</dbReference>
<dbReference type="PANTHER" id="PTHR10887">
    <property type="entry name" value="DNA2/NAM7 HELICASE FAMILY"/>
    <property type="match status" value="1"/>
</dbReference>
<sequence length="367" mass="41470">MAVDKNKLEDEASIHRFYKIVLSWDYLRLLNESGKNKKKIGDGSVLGLTQVKNTYKDVDDYTATFEPLLFEEVKAQILQGRDEEEETEWTTCIVLECSEDDCFHLAMVFCDHGASISQNDLLLISTKKFGEAKELPTTYAFALVEHRQGDKIRLRMNLSGEVNQLNTTQVETCPRLLNMCSVVGQVNKPLHILKICSLSSIAREYVALRSVSSLPFRDLILTAAESNYSTEDRAWKISKPLMEFIRGNHNPSQLEAIHAGLSRKTFVLIQGPPGTGKTQTILGLLSAILHATPARVHSDKGKMCGIKREPELPIHEKFGCKWGLDFGIMQHLVDLTRAWLWKVSKVGILLGRRKVLEIMYEQRLVIA</sequence>
<dbReference type="EMBL" id="CAUOFW020003525">
    <property type="protein sequence ID" value="CAK9160446.1"/>
    <property type="molecule type" value="Genomic_DNA"/>
</dbReference>
<evidence type="ECO:0000313" key="3">
    <source>
        <dbReference type="Proteomes" id="UP001642360"/>
    </source>
</evidence>
<name>A0ABC8STB8_9AQUA</name>
<dbReference type="InterPro" id="IPR045055">
    <property type="entry name" value="DNA2/NAM7-like"/>
</dbReference>
<gene>
    <name evidence="2" type="ORF">ILEXP_LOCUS29211</name>
</gene>
<feature type="domain" description="DNA2/NAM7 helicase helicase" evidence="1">
    <location>
        <begin position="250"/>
        <end position="292"/>
    </location>
</feature>
<dbReference type="InterPro" id="IPR027417">
    <property type="entry name" value="P-loop_NTPase"/>
</dbReference>
<dbReference type="Gene3D" id="3.40.50.300">
    <property type="entry name" value="P-loop containing nucleotide triphosphate hydrolases"/>
    <property type="match status" value="1"/>
</dbReference>
<evidence type="ECO:0000313" key="2">
    <source>
        <dbReference type="EMBL" id="CAK9160446.1"/>
    </source>
</evidence>
<reference evidence="2 3" key="1">
    <citation type="submission" date="2024-02" db="EMBL/GenBank/DDBJ databases">
        <authorList>
            <person name="Vignale AGUSTIN F."/>
            <person name="Sosa J E."/>
            <person name="Modenutti C."/>
        </authorList>
    </citation>
    <scope>NUCLEOTIDE SEQUENCE [LARGE SCALE GENOMIC DNA]</scope>
</reference>
<comment type="caution">
    <text evidence="2">The sequence shown here is derived from an EMBL/GenBank/DDBJ whole genome shotgun (WGS) entry which is preliminary data.</text>
</comment>
<evidence type="ECO:0000259" key="1">
    <source>
        <dbReference type="Pfam" id="PF13086"/>
    </source>
</evidence>
<protein>
    <recommendedName>
        <fullName evidence="1">DNA2/NAM7 helicase helicase domain-containing protein</fullName>
    </recommendedName>
</protein>